<protein>
    <recommendedName>
        <fullName evidence="4">Lipoprotein</fullName>
    </recommendedName>
</protein>
<dbReference type="PROSITE" id="PS51257">
    <property type="entry name" value="PROKAR_LIPOPROTEIN"/>
    <property type="match status" value="1"/>
</dbReference>
<reference evidence="2 3" key="1">
    <citation type="submission" date="2018-12" db="EMBL/GenBank/DDBJ databases">
        <title>Complete Genome Sequence of the Corallopyronin A producing Myxobacterium Corallococcus coralloides B035.</title>
        <authorList>
            <person name="Bouhired S.M."/>
            <person name="Rupp O."/>
            <person name="Blom J."/>
            <person name="Schaeberle T.F."/>
            <person name="Kehraus S."/>
            <person name="Schiefer A."/>
            <person name="Pfarr K."/>
            <person name="Goesmann A."/>
            <person name="Hoerauf A."/>
            <person name="Koenig G.M."/>
        </authorList>
    </citation>
    <scope>NUCLEOTIDE SEQUENCE [LARGE SCALE GENOMIC DNA]</scope>
    <source>
        <strain evidence="2 3">B035</strain>
    </source>
</reference>
<dbReference type="InterPro" id="IPR011990">
    <property type="entry name" value="TPR-like_helical_dom_sf"/>
</dbReference>
<dbReference type="EMBL" id="CP034669">
    <property type="protein sequence ID" value="QAT88869.1"/>
    <property type="molecule type" value="Genomic_DNA"/>
</dbReference>
<dbReference type="Gene3D" id="1.25.40.10">
    <property type="entry name" value="Tetratricopeptide repeat domain"/>
    <property type="match status" value="1"/>
</dbReference>
<dbReference type="RefSeq" id="WP_128799946.1">
    <property type="nucleotide sequence ID" value="NZ_CP034669.1"/>
</dbReference>
<dbReference type="Proteomes" id="UP000288758">
    <property type="component" value="Chromosome"/>
</dbReference>
<evidence type="ECO:0008006" key="4">
    <source>
        <dbReference type="Google" id="ProtNLM"/>
    </source>
</evidence>
<dbReference type="SUPFAM" id="SSF48452">
    <property type="entry name" value="TPR-like"/>
    <property type="match status" value="1"/>
</dbReference>
<proteinExistence type="predicted"/>
<name>A0A410S3X1_CORCK</name>
<evidence type="ECO:0000313" key="3">
    <source>
        <dbReference type="Proteomes" id="UP000288758"/>
    </source>
</evidence>
<gene>
    <name evidence="2" type="ORF">EJ065_7345</name>
</gene>
<accession>A0A410S3X1</accession>
<keyword evidence="1" id="KW-0732">Signal</keyword>
<organism evidence="2 3">
    <name type="scientific">Corallococcus coralloides</name>
    <name type="common">Myxococcus coralloides</name>
    <dbReference type="NCBI Taxonomy" id="184914"/>
    <lineage>
        <taxon>Bacteria</taxon>
        <taxon>Pseudomonadati</taxon>
        <taxon>Myxococcota</taxon>
        <taxon>Myxococcia</taxon>
        <taxon>Myxococcales</taxon>
        <taxon>Cystobacterineae</taxon>
        <taxon>Myxococcaceae</taxon>
        <taxon>Corallococcus</taxon>
    </lineage>
</organism>
<sequence length="429" mass="47660">MASLRGCCSLLTLGLLLTSAACQRSAEEQEALRKRIDARVHVAANQVWEGQLAQAQAELAAILKEAPQHPGALMVQTCLRLEQGAEDEAARTAVRLREMAPDKPDAIMLMALVEQRRRTPRPGWTEALSEAWKSAGRPSLRDTSRYPEVAIDAKSVVSDVWARTESLEPRLVAVLADHKASEVQQRWLVEHLSELEDLHLLLSAHEYFRYADGLSADLRRQARETVRLKLQAHGAGTNESRIPLLLLMAEASEETPLTHEDIVALDRIARLKHYRDAPLSQRYVDAERRLEAAGASSRFDKAFMVAVSNLVLDPASVLTQRAAASKDRLTPADQDRLGKALLTLGARIRAGNTLVERSVGLRMMEQGAVLVGNEVMRAQLAEGYEPIRQVIQSSRQVQIENWPLPTLQREWAKALVQDEWAFLSALVAP</sequence>
<evidence type="ECO:0000313" key="2">
    <source>
        <dbReference type="EMBL" id="QAT88869.1"/>
    </source>
</evidence>
<feature type="signal peptide" evidence="1">
    <location>
        <begin position="1"/>
        <end position="26"/>
    </location>
</feature>
<evidence type="ECO:0000256" key="1">
    <source>
        <dbReference type="SAM" id="SignalP"/>
    </source>
</evidence>
<dbReference type="AlphaFoldDB" id="A0A410S3X1"/>
<feature type="chain" id="PRO_5019093271" description="Lipoprotein" evidence="1">
    <location>
        <begin position="27"/>
        <end position="429"/>
    </location>
</feature>